<organism evidence="2 3">
    <name type="scientific">Aestuariibaculum sediminum</name>
    <dbReference type="NCBI Taxonomy" id="2770637"/>
    <lineage>
        <taxon>Bacteria</taxon>
        <taxon>Pseudomonadati</taxon>
        <taxon>Bacteroidota</taxon>
        <taxon>Flavobacteriia</taxon>
        <taxon>Flavobacteriales</taxon>
        <taxon>Flavobacteriaceae</taxon>
    </lineage>
</organism>
<feature type="chain" id="PRO_5035258656" description="DUF4136 domain-containing protein" evidence="1">
    <location>
        <begin position="24"/>
        <end position="223"/>
    </location>
</feature>
<keyword evidence="1" id="KW-0732">Signal</keyword>
<sequence length="223" mass="25030">MKKIFYLCSYFLATLIVSSCSSVKVLNSWKGDNINSIRDENVLVIARTNNTAARIAFENAIVDELSKRGIKAATSFNKTPELNPDKKITQEDEKKIKSIIEANGYEGVVLTIIKDTQELTKTVTDGGYYAGSTYYGYYPRYYHGFYGYYYHPMAYSTLGNYVPETSTTYTSKNYILETVIYNLSEPEDKQLIGVVTSKLEDPADAASASNQYVKAIAESFDSK</sequence>
<name>A0A8J6Q8N0_9FLAO</name>
<dbReference type="AlphaFoldDB" id="A0A8J6Q8N0"/>
<proteinExistence type="predicted"/>
<reference evidence="2 3" key="1">
    <citation type="submission" date="2020-09" db="EMBL/GenBank/DDBJ databases">
        <title>TT11 complete genome.</title>
        <authorList>
            <person name="Wu Z."/>
        </authorList>
    </citation>
    <scope>NUCLEOTIDE SEQUENCE [LARGE SCALE GENOMIC DNA]</scope>
    <source>
        <strain evidence="2 3">TT11</strain>
    </source>
</reference>
<evidence type="ECO:0000256" key="1">
    <source>
        <dbReference type="SAM" id="SignalP"/>
    </source>
</evidence>
<dbReference type="EMBL" id="JACVXB010000005">
    <property type="protein sequence ID" value="MBD0832880.1"/>
    <property type="molecule type" value="Genomic_DNA"/>
</dbReference>
<protein>
    <recommendedName>
        <fullName evidence="4">DUF4136 domain-containing protein</fullName>
    </recommendedName>
</protein>
<dbReference type="RefSeq" id="WP_188230667.1">
    <property type="nucleotide sequence ID" value="NZ_JACVXB010000005.1"/>
</dbReference>
<keyword evidence="3" id="KW-1185">Reference proteome</keyword>
<evidence type="ECO:0000313" key="2">
    <source>
        <dbReference type="EMBL" id="MBD0832880.1"/>
    </source>
</evidence>
<evidence type="ECO:0008006" key="4">
    <source>
        <dbReference type="Google" id="ProtNLM"/>
    </source>
</evidence>
<evidence type="ECO:0000313" key="3">
    <source>
        <dbReference type="Proteomes" id="UP000600588"/>
    </source>
</evidence>
<gene>
    <name evidence="2" type="ORF">ICJ83_12115</name>
</gene>
<dbReference type="PROSITE" id="PS51257">
    <property type="entry name" value="PROKAR_LIPOPROTEIN"/>
    <property type="match status" value="1"/>
</dbReference>
<accession>A0A8J6Q8N0</accession>
<comment type="caution">
    <text evidence="2">The sequence shown here is derived from an EMBL/GenBank/DDBJ whole genome shotgun (WGS) entry which is preliminary data.</text>
</comment>
<dbReference type="Proteomes" id="UP000600588">
    <property type="component" value="Unassembled WGS sequence"/>
</dbReference>
<feature type="signal peptide" evidence="1">
    <location>
        <begin position="1"/>
        <end position="23"/>
    </location>
</feature>